<dbReference type="Gene3D" id="3.40.50.2000">
    <property type="entry name" value="Glycogen Phosphorylase B"/>
    <property type="match status" value="2"/>
</dbReference>
<accession>A0A8A7K749</accession>
<evidence type="ECO:0000256" key="1">
    <source>
        <dbReference type="ARBA" id="ARBA00008799"/>
    </source>
</evidence>
<protein>
    <recommendedName>
        <fullName evidence="8">Glucosylglycerol-phosphate synthase</fullName>
        <ecNumber evidence="7">2.4.1.213</ecNumber>
    </recommendedName>
    <alternativeName>
        <fullName evidence="9">Glucosyl-glycerol-phosphate synthase</fullName>
    </alternativeName>
</protein>
<evidence type="ECO:0000313" key="10">
    <source>
        <dbReference type="EMBL" id="QTL97231.1"/>
    </source>
</evidence>
<evidence type="ECO:0000256" key="8">
    <source>
        <dbReference type="ARBA" id="ARBA00069974"/>
    </source>
</evidence>
<reference evidence="10" key="1">
    <citation type="submission" date="2019-12" db="EMBL/GenBank/DDBJ databases">
        <authorList>
            <person name="zhang j."/>
            <person name="sun C.M."/>
        </authorList>
    </citation>
    <scope>NUCLEOTIDE SEQUENCE</scope>
    <source>
        <strain evidence="10">NS-1</strain>
    </source>
</reference>
<dbReference type="InterPro" id="IPR001830">
    <property type="entry name" value="Glyco_trans_20"/>
</dbReference>
<organism evidence="10 11">
    <name type="scientific">Iocasia fonsfrigidae</name>
    <dbReference type="NCBI Taxonomy" id="2682810"/>
    <lineage>
        <taxon>Bacteria</taxon>
        <taxon>Bacillati</taxon>
        <taxon>Bacillota</taxon>
        <taxon>Clostridia</taxon>
        <taxon>Halanaerobiales</taxon>
        <taxon>Halanaerobiaceae</taxon>
        <taxon>Iocasia</taxon>
    </lineage>
</organism>
<sequence>MNNNRLILVSNGEPYAHEKKNGKIKCIKLAGGLTTGLDPLMQEEKGVWVAWGRGQADFEVVDENSKVIVPDKDGYELKRIKLSKKDIAGFYHGFSNEILWPICHSFIEKANFKREYWDAYERINQRYAEAALEEANADDYIWIHDYHLALVPELIRQKNKKTRLAFFWHIPWPAWESFRTIPWRNILIRQILASDFIAFHTQSYVKNFLNCAQKIGAEIDRKKNTIKFNGHQTKVTAIPLGVDYQSFAVKSKDMDQKVKKIKELYSAEKLIFGVDRLDYTKGILERLQAVDHLFEKHPEYIKKVTLVQRVSPSRTGVEEYQDMREEINRTIGDINGRYQRDGWTPIKYFHQFMEQDDLLPYYNAADVALITPLIDGMNLVAKEYVAASNNGMLILSEFAGAAEAMKDALQVNPYDVEGVTETIHQALEMPEWEKTERMHRLKEKVRKYDLNWWRDLFLKEWKGVYEQKIIHK</sequence>
<dbReference type="PANTHER" id="PTHR10788">
    <property type="entry name" value="TREHALOSE-6-PHOSPHATE SYNTHASE"/>
    <property type="match status" value="1"/>
</dbReference>
<comment type="pathway">
    <text evidence="6">Glycan metabolism; glucosylglycerol biosynthesis.</text>
</comment>
<evidence type="ECO:0000256" key="2">
    <source>
        <dbReference type="ARBA" id="ARBA00022676"/>
    </source>
</evidence>
<keyword evidence="2" id="KW-0328">Glycosyltransferase</keyword>
<dbReference type="AlphaFoldDB" id="A0A8A7K749"/>
<evidence type="ECO:0000313" key="11">
    <source>
        <dbReference type="Proteomes" id="UP000665020"/>
    </source>
</evidence>
<evidence type="ECO:0000256" key="6">
    <source>
        <dbReference type="ARBA" id="ARBA00060702"/>
    </source>
</evidence>
<dbReference type="CDD" id="cd03788">
    <property type="entry name" value="GT20_TPS"/>
    <property type="match status" value="1"/>
</dbReference>
<comment type="catalytic activity">
    <reaction evidence="4">
        <text>ADP-alpha-D-glucose + sn-glycerol 3-phosphate = 2-O-(alpha-D-glucopyranosyl)-sn-glycerol 3-phosphate + ADP + H(+)</text>
        <dbReference type="Rhea" id="RHEA:12881"/>
        <dbReference type="ChEBI" id="CHEBI:15378"/>
        <dbReference type="ChEBI" id="CHEBI:57498"/>
        <dbReference type="ChEBI" id="CHEBI:57597"/>
        <dbReference type="ChEBI" id="CHEBI:87089"/>
        <dbReference type="ChEBI" id="CHEBI:456216"/>
        <dbReference type="EC" id="2.4.1.213"/>
    </reaction>
</comment>
<proteinExistence type="inferred from homology"/>
<dbReference type="KEGG" id="ifn:GM661_04180"/>
<dbReference type="Pfam" id="PF00982">
    <property type="entry name" value="Glyco_transf_20"/>
    <property type="match status" value="1"/>
</dbReference>
<evidence type="ECO:0000256" key="9">
    <source>
        <dbReference type="ARBA" id="ARBA00080497"/>
    </source>
</evidence>
<keyword evidence="3" id="KW-0808">Transferase</keyword>
<dbReference type="EMBL" id="CP046640">
    <property type="protein sequence ID" value="QTL97231.1"/>
    <property type="molecule type" value="Genomic_DNA"/>
</dbReference>
<dbReference type="Proteomes" id="UP000665020">
    <property type="component" value="Chromosome"/>
</dbReference>
<name>A0A8A7K749_9FIRM</name>
<gene>
    <name evidence="10" type="ORF">GM661_04180</name>
</gene>
<evidence type="ECO:0000256" key="3">
    <source>
        <dbReference type="ARBA" id="ARBA00022679"/>
    </source>
</evidence>
<keyword evidence="11" id="KW-1185">Reference proteome</keyword>
<dbReference type="FunFam" id="3.40.50.2000:FF:000010">
    <property type="entry name" value="Alpha,alpha-trehalose-phosphate synthase"/>
    <property type="match status" value="1"/>
</dbReference>
<comment type="similarity">
    <text evidence="1">Belongs to the glycosyltransferase 20 family.</text>
</comment>
<dbReference type="SUPFAM" id="SSF53756">
    <property type="entry name" value="UDP-Glycosyltransferase/glycogen phosphorylase"/>
    <property type="match status" value="1"/>
</dbReference>
<dbReference type="GO" id="GO:0005992">
    <property type="term" value="P:trehalose biosynthetic process"/>
    <property type="evidence" value="ECO:0007669"/>
    <property type="project" value="InterPro"/>
</dbReference>
<evidence type="ECO:0000256" key="4">
    <source>
        <dbReference type="ARBA" id="ARBA00052754"/>
    </source>
</evidence>
<dbReference type="EC" id="2.4.1.213" evidence="7"/>
<dbReference type="GO" id="GO:0003825">
    <property type="term" value="F:alpha,alpha-trehalose-phosphate synthase (UDP-forming) activity"/>
    <property type="evidence" value="ECO:0007669"/>
    <property type="project" value="TreeGrafter"/>
</dbReference>
<comment type="function">
    <text evidence="5">Involved in salt tolerance by producing GG-phosphate from ADP-glucose and glycerol-3-phosphate (G3P), an intermediate in the synthesis of the osmolyte glucosylglycerol (GG).</text>
</comment>
<dbReference type="GO" id="GO:0033828">
    <property type="term" value="F:glucosylglycerol-phosphate synthase activity"/>
    <property type="evidence" value="ECO:0007669"/>
    <property type="project" value="UniProtKB-EC"/>
</dbReference>
<evidence type="ECO:0000256" key="7">
    <source>
        <dbReference type="ARBA" id="ARBA00066821"/>
    </source>
</evidence>
<dbReference type="RefSeq" id="WP_230868877.1">
    <property type="nucleotide sequence ID" value="NZ_CP046640.1"/>
</dbReference>
<dbReference type="PANTHER" id="PTHR10788:SF106">
    <property type="entry name" value="BCDNA.GH08860"/>
    <property type="match status" value="1"/>
</dbReference>
<evidence type="ECO:0000256" key="5">
    <source>
        <dbReference type="ARBA" id="ARBA00055920"/>
    </source>
</evidence>